<accession>A0ABT2EW50</accession>
<organism evidence="4 5">
    <name type="scientific">Methanococcus voltae PS</name>
    <dbReference type="NCBI Taxonomy" id="523842"/>
    <lineage>
        <taxon>Archaea</taxon>
        <taxon>Methanobacteriati</taxon>
        <taxon>Methanobacteriota</taxon>
        <taxon>Methanomada group</taxon>
        <taxon>Methanococci</taxon>
        <taxon>Methanococcales</taxon>
        <taxon>Methanococcaceae</taxon>
        <taxon>Methanococcus</taxon>
    </lineage>
</organism>
<protein>
    <submittedName>
        <fullName evidence="4">UDP-N-acetylglucosamine 2-epimerase (Non-hydrolyzing)</fullName>
        <ecNumber evidence="4">5.1.3.14</ecNumber>
    </submittedName>
</protein>
<evidence type="ECO:0000313" key="4">
    <source>
        <dbReference type="EMBL" id="MCS3922186.1"/>
    </source>
</evidence>
<dbReference type="InterPro" id="IPR029767">
    <property type="entry name" value="WecB-like"/>
</dbReference>
<dbReference type="EC" id="5.1.3.14" evidence="4"/>
<dbReference type="CDD" id="cd03786">
    <property type="entry name" value="GTB_UDP-GlcNAc_2-Epimerase"/>
    <property type="match status" value="1"/>
</dbReference>
<gene>
    <name evidence="4" type="ORF">M2325_000871</name>
</gene>
<proteinExistence type="predicted"/>
<name>A0ABT2EW50_METVO</name>
<dbReference type="NCBIfam" id="TIGR00236">
    <property type="entry name" value="wecB"/>
    <property type="match status" value="1"/>
</dbReference>
<evidence type="ECO:0000256" key="2">
    <source>
        <dbReference type="SAM" id="MobiDB-lite"/>
    </source>
</evidence>
<feature type="domain" description="UDP-N-acetylglucosamine 2-epimerase" evidence="3">
    <location>
        <begin position="84"/>
        <end position="438"/>
    </location>
</feature>
<keyword evidence="5" id="KW-1185">Reference proteome</keyword>
<dbReference type="Pfam" id="PF02350">
    <property type="entry name" value="Epimerase_2"/>
    <property type="match status" value="1"/>
</dbReference>
<feature type="region of interest" description="Disordered" evidence="2">
    <location>
        <begin position="44"/>
        <end position="70"/>
    </location>
</feature>
<dbReference type="EMBL" id="JANUCQ010000002">
    <property type="protein sequence ID" value="MCS3922186.1"/>
    <property type="molecule type" value="Genomic_DNA"/>
</dbReference>
<dbReference type="GO" id="GO:0008761">
    <property type="term" value="F:UDP-N-acetylglucosamine 2-epimerase activity"/>
    <property type="evidence" value="ECO:0007669"/>
    <property type="project" value="UniProtKB-EC"/>
</dbReference>
<keyword evidence="4" id="KW-0413">Isomerase</keyword>
<dbReference type="Proteomes" id="UP001140258">
    <property type="component" value="Unassembled WGS sequence"/>
</dbReference>
<dbReference type="PANTHER" id="PTHR43174:SF1">
    <property type="entry name" value="UDP-N-ACETYLGLUCOSAMINE 2-EPIMERASE"/>
    <property type="match status" value="1"/>
</dbReference>
<feature type="compositionally biased region" description="Low complexity" evidence="2">
    <location>
        <begin position="47"/>
        <end position="62"/>
    </location>
</feature>
<sequence>MNKLKIAVLLGTRPEIIKMSPIIRYLENVNELQRIKKLSKMAGYDLSSDSSKSNANENNENNENNEKKDNVLSKNTLDILDIDNTRVEYIIIHTNQHYSQNMDKIFFDELNLPKCKYNLKIGSGRHGEQTGNMMIALEKVLVEEEPDVLFVQGDTNTVLAGAITASKMGINVAHVEAGLRSFDRTMPEELNRIMADHISDFLLAPTNLAKQNLLNEGIDENKIFVVGNTIVDATLQNLKIAKKKIENLESSENMLSNLASEKNADYFLLTLHRAENTDYFDRLSNIIENIVNIADNYSKIVFPIHPRTFKKLKEYDLLSKLENNPNIQLIEPVGYLDFLLLENNSKLILTDSGGVQEEACILGVPCLTIRQNTERPETVDVGSNIIVGYDYDNWVNGLNKILGLDLEKDTDRCTPCSAKKWDNPFGCGNSAEKILEIVFSKLKN</sequence>
<dbReference type="SUPFAM" id="SSF53756">
    <property type="entry name" value="UDP-Glycosyltransferase/glycogen phosphorylase"/>
    <property type="match status" value="2"/>
</dbReference>
<comment type="caution">
    <text evidence="4">The sequence shown here is derived from an EMBL/GenBank/DDBJ whole genome shotgun (WGS) entry which is preliminary data.</text>
</comment>
<dbReference type="RefSeq" id="WP_259051492.1">
    <property type="nucleotide sequence ID" value="NZ_JANUCQ010000002.1"/>
</dbReference>
<evidence type="ECO:0000313" key="5">
    <source>
        <dbReference type="Proteomes" id="UP001140258"/>
    </source>
</evidence>
<reference evidence="4" key="1">
    <citation type="submission" date="2022-08" db="EMBL/GenBank/DDBJ databases">
        <title>Genomic Encyclopedia of Type Strains, Phase V (KMG-V): Genome sequencing to study the core and pangenomes of soil and plant-associated prokaryotes.</title>
        <authorList>
            <person name="Whitman W."/>
        </authorList>
    </citation>
    <scope>NUCLEOTIDE SEQUENCE</scope>
    <source>
        <strain evidence="4">PS</strain>
    </source>
</reference>
<keyword evidence="1" id="KW-0175">Coiled coil</keyword>
<evidence type="ECO:0000259" key="3">
    <source>
        <dbReference type="Pfam" id="PF02350"/>
    </source>
</evidence>
<dbReference type="InterPro" id="IPR003331">
    <property type="entry name" value="UDP_GlcNAc_Epimerase_2_dom"/>
</dbReference>
<feature type="coiled-coil region" evidence="1">
    <location>
        <begin position="231"/>
        <end position="261"/>
    </location>
</feature>
<dbReference type="PANTHER" id="PTHR43174">
    <property type="entry name" value="UDP-N-ACETYLGLUCOSAMINE 2-EPIMERASE"/>
    <property type="match status" value="1"/>
</dbReference>
<evidence type="ECO:0000256" key="1">
    <source>
        <dbReference type="SAM" id="Coils"/>
    </source>
</evidence>
<dbReference type="Gene3D" id="3.40.50.2000">
    <property type="entry name" value="Glycogen Phosphorylase B"/>
    <property type="match status" value="2"/>
</dbReference>